<dbReference type="AlphaFoldDB" id="A0A9P0B969"/>
<feature type="compositionally biased region" description="Polar residues" evidence="1">
    <location>
        <begin position="245"/>
        <end position="255"/>
    </location>
</feature>
<dbReference type="InterPro" id="IPR043537">
    <property type="entry name" value="Tiam1/Tiam2/Sif"/>
</dbReference>
<reference evidence="2" key="1">
    <citation type="submission" date="2021-12" db="EMBL/GenBank/DDBJ databases">
        <authorList>
            <person name="King R."/>
        </authorList>
    </citation>
    <scope>NUCLEOTIDE SEQUENCE</scope>
</reference>
<feature type="region of interest" description="Disordered" evidence="1">
    <location>
        <begin position="436"/>
        <end position="480"/>
    </location>
</feature>
<feature type="region of interest" description="Disordered" evidence="1">
    <location>
        <begin position="635"/>
        <end position="684"/>
    </location>
</feature>
<feature type="compositionally biased region" description="Basic residues" evidence="1">
    <location>
        <begin position="457"/>
        <end position="466"/>
    </location>
</feature>
<feature type="compositionally biased region" description="Low complexity" evidence="1">
    <location>
        <begin position="256"/>
        <end position="265"/>
    </location>
</feature>
<feature type="compositionally biased region" description="Low complexity" evidence="1">
    <location>
        <begin position="390"/>
        <end position="399"/>
    </location>
</feature>
<dbReference type="EMBL" id="OV121136">
    <property type="protein sequence ID" value="CAH0556955.1"/>
    <property type="molecule type" value="Genomic_DNA"/>
</dbReference>
<feature type="region of interest" description="Disordered" evidence="1">
    <location>
        <begin position="301"/>
        <end position="330"/>
    </location>
</feature>
<proteinExistence type="predicted"/>
<dbReference type="SUPFAM" id="SSF50729">
    <property type="entry name" value="PH domain-like"/>
    <property type="match status" value="1"/>
</dbReference>
<protein>
    <submittedName>
        <fullName evidence="2">Uncharacterized protein</fullName>
    </submittedName>
</protein>
<feature type="compositionally biased region" description="Basic and acidic residues" evidence="1">
    <location>
        <begin position="567"/>
        <end position="601"/>
    </location>
</feature>
<organism evidence="2 3">
    <name type="scientific">Brassicogethes aeneus</name>
    <name type="common">Rape pollen beetle</name>
    <name type="synonym">Meligethes aeneus</name>
    <dbReference type="NCBI Taxonomy" id="1431903"/>
    <lineage>
        <taxon>Eukaryota</taxon>
        <taxon>Metazoa</taxon>
        <taxon>Ecdysozoa</taxon>
        <taxon>Arthropoda</taxon>
        <taxon>Hexapoda</taxon>
        <taxon>Insecta</taxon>
        <taxon>Pterygota</taxon>
        <taxon>Neoptera</taxon>
        <taxon>Endopterygota</taxon>
        <taxon>Coleoptera</taxon>
        <taxon>Polyphaga</taxon>
        <taxon>Cucujiformia</taxon>
        <taxon>Nitidulidae</taxon>
        <taxon>Meligethinae</taxon>
        <taxon>Brassicogethes</taxon>
    </lineage>
</organism>
<keyword evidence="3" id="KW-1185">Reference proteome</keyword>
<gene>
    <name evidence="2" type="ORF">MELIAE_LOCUS7776</name>
</gene>
<dbReference type="Proteomes" id="UP001154078">
    <property type="component" value="Chromosome 5"/>
</dbReference>
<feature type="compositionally biased region" description="Polar residues" evidence="1">
    <location>
        <begin position="658"/>
        <end position="671"/>
    </location>
</feature>
<dbReference type="GO" id="GO:0007264">
    <property type="term" value="P:small GTPase-mediated signal transduction"/>
    <property type="evidence" value="ECO:0007669"/>
    <property type="project" value="InterPro"/>
</dbReference>
<feature type="compositionally biased region" description="Polar residues" evidence="1">
    <location>
        <begin position="543"/>
        <end position="557"/>
    </location>
</feature>
<feature type="compositionally biased region" description="Polar residues" evidence="1">
    <location>
        <begin position="120"/>
        <end position="138"/>
    </location>
</feature>
<feature type="region of interest" description="Disordered" evidence="1">
    <location>
        <begin position="98"/>
        <end position="280"/>
    </location>
</feature>
<feature type="compositionally biased region" description="Low complexity" evidence="1">
    <location>
        <begin position="167"/>
        <end position="178"/>
    </location>
</feature>
<feature type="compositionally biased region" description="Low complexity" evidence="1">
    <location>
        <begin position="222"/>
        <end position="242"/>
    </location>
</feature>
<sequence>MGNKLSCSCAPLIRKAYRYEDSPWQTSRRRDGHLLRLWAEVFHVSASGAGTVKWQQVSEDLVPVNITCIQDSPECVFHITAYNSQSPSFKFSRKASSSYSLKLEPPNKQKLKTKRKPLSTPASPNRSREPQCSSTLPRATTRALDTEGKSDKVTAATSSTSLYDNVGSTQTGTQGTKGAQREGSQTRQQRDRGAPQQSDTSTMTTNTTAGPKTVTASVGTESTVGSQVSQTESQSQTQPAESSKSEGTQAGGSMQSSTKSSSTSTRPPARDNVHHVLTNTKSVDYSDMDIREAELRAHHHNILNNNLTNRRNKSKSTEDMNRENPISLDSNTLKRMLKPMPSVESPVTSPEMGRRRYNYYNAQHHHRHPNNNGRPLADEPGHPHPRSALSQNSRFASSRSSHEIGRGYPGRGLYLELERGACGDLSPPSDNVIFDNQCYATTPSSSNGNSDPESAHHYGRQRHMHHQNSNVTPTPGSPTSRLLLEYEMHLRNTLAKGMDAESYSLHTFEALLTQSMENLEFAESLPGSNQRSPYPGRKHKSFSGPSSSASMNKSSTLPHRLGAGQVSRDRERDRERDGYYSDRNELLREKERERERERGYLSDHNSSFSSRCASCIGESSRAQWFRHSDGWRSGSSNFGSGQGLPQGHKRSPWDSLPSLRQDSSLNDSGYKSNRADSFEQRGIFDRQDSLRSDYMSDRESSRYGIVQQASIESADSRLCYLTSSEVSRA</sequence>
<feature type="region of interest" description="Disordered" evidence="1">
    <location>
        <begin position="524"/>
        <end position="611"/>
    </location>
</feature>
<dbReference type="PANTHER" id="PTHR46001:SF3">
    <property type="entry name" value="PROTEIN STILL LIFE, ISOFORM SIF TYPE 1"/>
    <property type="match status" value="1"/>
</dbReference>
<evidence type="ECO:0000256" key="1">
    <source>
        <dbReference type="SAM" id="MobiDB-lite"/>
    </source>
</evidence>
<name>A0A9P0B969_BRAAE</name>
<evidence type="ECO:0000313" key="3">
    <source>
        <dbReference type="Proteomes" id="UP001154078"/>
    </source>
</evidence>
<accession>A0A9P0B969</accession>
<feature type="compositionally biased region" description="Basic and acidic residues" evidence="1">
    <location>
        <begin position="673"/>
        <end position="684"/>
    </location>
</feature>
<dbReference type="GO" id="GO:0005085">
    <property type="term" value="F:guanyl-nucleotide exchange factor activity"/>
    <property type="evidence" value="ECO:0007669"/>
    <property type="project" value="InterPro"/>
</dbReference>
<feature type="region of interest" description="Disordered" evidence="1">
    <location>
        <begin position="364"/>
        <end position="407"/>
    </location>
</feature>
<feature type="compositionally biased region" description="Polar residues" evidence="1">
    <location>
        <begin position="438"/>
        <end position="452"/>
    </location>
</feature>
<feature type="compositionally biased region" description="Polar residues" evidence="1">
    <location>
        <begin position="467"/>
        <end position="480"/>
    </location>
</feature>
<evidence type="ECO:0000313" key="2">
    <source>
        <dbReference type="EMBL" id="CAH0556955.1"/>
    </source>
</evidence>
<dbReference type="PANTHER" id="PTHR46001">
    <property type="entry name" value="TIAM (MAMMALIAN TUMOR INVASION AND METASTASIS FACTOR) HOMOLOG"/>
    <property type="match status" value="1"/>
</dbReference>
<dbReference type="OrthoDB" id="8059989at2759"/>